<dbReference type="EMBL" id="FNRQ01000001">
    <property type="protein sequence ID" value="SEA03821.1"/>
    <property type="molecule type" value="Genomic_DNA"/>
</dbReference>
<protein>
    <submittedName>
        <fullName evidence="2">Uncharacterized protein</fullName>
    </submittedName>
</protein>
<evidence type="ECO:0000256" key="1">
    <source>
        <dbReference type="SAM" id="Phobius"/>
    </source>
</evidence>
<feature type="transmembrane region" description="Helical" evidence="1">
    <location>
        <begin position="21"/>
        <end position="40"/>
    </location>
</feature>
<sequence>MSHTNEPRRVRRLHAPRSRQRGQAYAEYIVIVLLVVVVLIAGDNSVIAQLLAAFKSFYHAYSYSLSMP</sequence>
<accession>A0A1H3XY87</accession>
<proteinExistence type="predicted"/>
<keyword evidence="3" id="KW-1185">Reference proteome</keyword>
<dbReference type="RefSeq" id="WP_090527289.1">
    <property type="nucleotide sequence ID" value="NZ_FNRQ01000001.1"/>
</dbReference>
<organism evidence="2 3">
    <name type="scientific">Paraburkholderia sartisoli</name>
    <dbReference type="NCBI Taxonomy" id="83784"/>
    <lineage>
        <taxon>Bacteria</taxon>
        <taxon>Pseudomonadati</taxon>
        <taxon>Pseudomonadota</taxon>
        <taxon>Betaproteobacteria</taxon>
        <taxon>Burkholderiales</taxon>
        <taxon>Burkholderiaceae</taxon>
        <taxon>Paraburkholderia</taxon>
    </lineage>
</organism>
<reference evidence="3" key="1">
    <citation type="submission" date="2016-10" db="EMBL/GenBank/DDBJ databases">
        <authorList>
            <person name="Varghese N."/>
            <person name="Submissions S."/>
        </authorList>
    </citation>
    <scope>NUCLEOTIDE SEQUENCE [LARGE SCALE GENOMIC DNA]</scope>
    <source>
        <strain evidence="3">LMG 24000</strain>
    </source>
</reference>
<evidence type="ECO:0000313" key="2">
    <source>
        <dbReference type="EMBL" id="SEA03821.1"/>
    </source>
</evidence>
<keyword evidence="1" id="KW-0472">Membrane</keyword>
<dbReference type="STRING" id="83784.SAMN05192564_10153"/>
<dbReference type="Proteomes" id="UP000198638">
    <property type="component" value="Unassembled WGS sequence"/>
</dbReference>
<keyword evidence="1" id="KW-0812">Transmembrane</keyword>
<dbReference type="AlphaFoldDB" id="A0A1H3XY87"/>
<evidence type="ECO:0000313" key="3">
    <source>
        <dbReference type="Proteomes" id="UP000198638"/>
    </source>
</evidence>
<keyword evidence="1" id="KW-1133">Transmembrane helix</keyword>
<gene>
    <name evidence="2" type="ORF">SAMN05192564_10153</name>
</gene>
<name>A0A1H3XY87_9BURK</name>